<feature type="transmembrane region" description="Helical" evidence="1">
    <location>
        <begin position="95"/>
        <end position="113"/>
    </location>
</feature>
<sequence length="333" mass="35192">MIRLALAFAALGLAFLGALLVLRGLPLGWGLIALGLPLTPVLALAGDALTGDFVGTLRQRAGVVLGQMRPWMWLTVLYAALHIPVPLWPQGFAPLALLSTGALFLAALAYVWEGVGARRALVMAALAFGVGLGVELLGSRTGFPFGVYSYATAPAPTLLGVPLLVPLGWFALTLSAALLSGGRAWLAGLLLAAWDVGLEPLMTAEGYWRWSDPAPLWAGAPVQNFLGWWAVGAGLSWAFTGLAPGLFGRRGRGWDWPMQVRGEARVRVTVGPILRESAPRPDLSRLTFAVAYPIEAFFLPGGLVLVGRYREAAVTLAAMLGALALARAVRGKR</sequence>
<evidence type="ECO:0008006" key="4">
    <source>
        <dbReference type="Google" id="ProtNLM"/>
    </source>
</evidence>
<keyword evidence="1" id="KW-0472">Membrane</keyword>
<dbReference type="Pfam" id="PF04240">
    <property type="entry name" value="Caroten_synth"/>
    <property type="match status" value="1"/>
</dbReference>
<keyword evidence="1" id="KW-1133">Transmembrane helix</keyword>
<dbReference type="RefSeq" id="WP_345465131.1">
    <property type="nucleotide sequence ID" value="NZ_BAABRP010000008.1"/>
</dbReference>
<feature type="transmembrane region" description="Helical" evidence="1">
    <location>
        <begin position="71"/>
        <end position="89"/>
    </location>
</feature>
<feature type="transmembrane region" description="Helical" evidence="1">
    <location>
        <begin position="286"/>
        <end position="306"/>
    </location>
</feature>
<evidence type="ECO:0000313" key="2">
    <source>
        <dbReference type="EMBL" id="GAA5513496.1"/>
    </source>
</evidence>
<organism evidence="2 3">
    <name type="scientific">Deinococcus carri</name>
    <dbReference type="NCBI Taxonomy" id="1211323"/>
    <lineage>
        <taxon>Bacteria</taxon>
        <taxon>Thermotogati</taxon>
        <taxon>Deinococcota</taxon>
        <taxon>Deinococci</taxon>
        <taxon>Deinococcales</taxon>
        <taxon>Deinococcaceae</taxon>
        <taxon>Deinococcus</taxon>
    </lineage>
</organism>
<feature type="transmembrane region" description="Helical" evidence="1">
    <location>
        <begin position="120"/>
        <end position="138"/>
    </location>
</feature>
<evidence type="ECO:0000313" key="3">
    <source>
        <dbReference type="Proteomes" id="UP001401887"/>
    </source>
</evidence>
<feature type="transmembrane region" description="Helical" evidence="1">
    <location>
        <begin position="30"/>
        <end position="50"/>
    </location>
</feature>
<dbReference type="PANTHER" id="PTHR39419:SF1">
    <property type="entry name" value="SLL0814 PROTEIN"/>
    <property type="match status" value="1"/>
</dbReference>
<dbReference type="InterPro" id="IPR007354">
    <property type="entry name" value="CruF-like"/>
</dbReference>
<reference evidence="2 3" key="1">
    <citation type="submission" date="2024-02" db="EMBL/GenBank/DDBJ databases">
        <title>Deinococcus carri NBRC 110142.</title>
        <authorList>
            <person name="Ichikawa N."/>
            <person name="Katano-Makiyama Y."/>
            <person name="Hidaka K."/>
        </authorList>
    </citation>
    <scope>NUCLEOTIDE SEQUENCE [LARGE SCALE GENOMIC DNA]</scope>
    <source>
        <strain evidence="2 3">NBRC 110142</strain>
    </source>
</reference>
<feature type="transmembrane region" description="Helical" evidence="1">
    <location>
        <begin position="186"/>
        <end position="208"/>
    </location>
</feature>
<evidence type="ECO:0000256" key="1">
    <source>
        <dbReference type="SAM" id="Phobius"/>
    </source>
</evidence>
<keyword evidence="1" id="KW-0812">Transmembrane</keyword>
<feature type="transmembrane region" description="Helical" evidence="1">
    <location>
        <begin position="312"/>
        <end position="329"/>
    </location>
</feature>
<dbReference type="PANTHER" id="PTHR39419">
    <property type="entry name" value="SLL0814 PROTEIN"/>
    <property type="match status" value="1"/>
</dbReference>
<accession>A0ABP9W822</accession>
<feature type="transmembrane region" description="Helical" evidence="1">
    <location>
        <begin position="158"/>
        <end position="179"/>
    </location>
</feature>
<name>A0ABP9W822_9DEIO</name>
<protein>
    <recommendedName>
        <fullName evidence="4">Carotenoid biosynthesis protein</fullName>
    </recommendedName>
</protein>
<dbReference type="Proteomes" id="UP001401887">
    <property type="component" value="Unassembled WGS sequence"/>
</dbReference>
<dbReference type="EMBL" id="BAABRP010000008">
    <property type="protein sequence ID" value="GAA5513496.1"/>
    <property type="molecule type" value="Genomic_DNA"/>
</dbReference>
<feature type="transmembrane region" description="Helical" evidence="1">
    <location>
        <begin position="228"/>
        <end position="248"/>
    </location>
</feature>
<comment type="caution">
    <text evidence="2">The sequence shown here is derived from an EMBL/GenBank/DDBJ whole genome shotgun (WGS) entry which is preliminary data.</text>
</comment>
<proteinExistence type="predicted"/>
<gene>
    <name evidence="2" type="ORF">Dcar01_02234</name>
</gene>
<keyword evidence="3" id="KW-1185">Reference proteome</keyword>